<comment type="caution">
    <text evidence="12">The sequence shown here is derived from an EMBL/GenBank/DDBJ whole genome shotgun (WGS) entry which is preliminary data.</text>
</comment>
<dbReference type="PANTHER" id="PTHR11458:SF0">
    <property type="entry name" value="DELTA-AMINOLEVULINIC ACID DEHYDRATASE"/>
    <property type="match status" value="1"/>
</dbReference>
<dbReference type="Pfam" id="PF00490">
    <property type="entry name" value="ALAD"/>
    <property type="match status" value="1"/>
</dbReference>
<dbReference type="EMBL" id="BLXT01008064">
    <property type="protein sequence ID" value="GFO45701.1"/>
    <property type="molecule type" value="Genomic_DNA"/>
</dbReference>
<keyword evidence="4" id="KW-0350">Heme biosynthesis</keyword>
<organism evidence="12 13">
    <name type="scientific">Plakobranchus ocellatus</name>
    <dbReference type="NCBI Taxonomy" id="259542"/>
    <lineage>
        <taxon>Eukaryota</taxon>
        <taxon>Metazoa</taxon>
        <taxon>Spiralia</taxon>
        <taxon>Lophotrochozoa</taxon>
        <taxon>Mollusca</taxon>
        <taxon>Gastropoda</taxon>
        <taxon>Heterobranchia</taxon>
        <taxon>Euthyneura</taxon>
        <taxon>Panpulmonata</taxon>
        <taxon>Sacoglossa</taxon>
        <taxon>Placobranchoidea</taxon>
        <taxon>Plakobranchidae</taxon>
        <taxon>Plakobranchus</taxon>
    </lineage>
</organism>
<comment type="pathway">
    <text evidence="1">Porphyrin-containing compound metabolism; protoporphyrin-IX biosynthesis; coproporphyrinogen-III from 5-aminolevulinate: step 1/4.</text>
</comment>
<evidence type="ECO:0000313" key="13">
    <source>
        <dbReference type="Proteomes" id="UP000735302"/>
    </source>
</evidence>
<evidence type="ECO:0000256" key="2">
    <source>
        <dbReference type="ARBA" id="ARBA00008055"/>
    </source>
</evidence>
<dbReference type="GO" id="GO:0004655">
    <property type="term" value="F:porphobilinogen synthase activity"/>
    <property type="evidence" value="ECO:0007669"/>
    <property type="project" value="UniProtKB-EC"/>
</dbReference>
<sequence>DDPDAVQPINSMPGQSRYGVNRLVEALTPLVDMGLKAVLLFGVPENLTKDENGSAADAPDTPVIRAIQVLRLNFPSLLVCCDVCLCPYSSHGHCGYLRPDGTIDNEPSIERLAEISVSYARAVLLKRGEKRAPTNQGTINLSQPFPKKLKQHPLPALKEPDNQSDPNKKPAPANHHAIAASTEQTGQAVTKKQSLIAGFFKWL</sequence>
<accession>A0AAV4DP67</accession>
<evidence type="ECO:0000256" key="8">
    <source>
        <dbReference type="ARBA" id="ARBA00025861"/>
    </source>
</evidence>
<feature type="compositionally biased region" description="Polar residues" evidence="11">
    <location>
        <begin position="134"/>
        <end position="143"/>
    </location>
</feature>
<comment type="subunit">
    <text evidence="8">Homooctamer; active form. Homohexamer; low activity form.</text>
</comment>
<dbReference type="SUPFAM" id="SSF51569">
    <property type="entry name" value="Aldolase"/>
    <property type="match status" value="1"/>
</dbReference>
<evidence type="ECO:0000256" key="5">
    <source>
        <dbReference type="ARBA" id="ARBA00023239"/>
    </source>
</evidence>
<evidence type="ECO:0000256" key="11">
    <source>
        <dbReference type="SAM" id="MobiDB-lite"/>
    </source>
</evidence>
<evidence type="ECO:0000256" key="7">
    <source>
        <dbReference type="ARBA" id="ARBA00025628"/>
    </source>
</evidence>
<comment type="catalytic activity">
    <reaction evidence="10">
        <text>2 5-aminolevulinate = porphobilinogen + 2 H2O + H(+)</text>
        <dbReference type="Rhea" id="RHEA:24064"/>
        <dbReference type="ChEBI" id="CHEBI:15377"/>
        <dbReference type="ChEBI" id="CHEBI:15378"/>
        <dbReference type="ChEBI" id="CHEBI:58126"/>
        <dbReference type="ChEBI" id="CHEBI:356416"/>
        <dbReference type="EC" id="4.2.1.24"/>
    </reaction>
</comment>
<dbReference type="AlphaFoldDB" id="A0AAV4DP67"/>
<dbReference type="SMART" id="SM01004">
    <property type="entry name" value="ALAD"/>
    <property type="match status" value="1"/>
</dbReference>
<name>A0AAV4DP67_9GAST</name>
<dbReference type="InterPro" id="IPR013785">
    <property type="entry name" value="Aldolase_TIM"/>
</dbReference>
<evidence type="ECO:0000256" key="4">
    <source>
        <dbReference type="ARBA" id="ARBA00023133"/>
    </source>
</evidence>
<comment type="function">
    <text evidence="7">Catalyzes an early step in the biosynthesis of tetrapyrroles. Binds two molecules of 5-aminolevulinate per subunit, each at a distinct site, and catalyzes their condensation to form porphobilinogen.</text>
</comment>
<evidence type="ECO:0000256" key="3">
    <source>
        <dbReference type="ARBA" id="ARBA00012053"/>
    </source>
</evidence>
<keyword evidence="6" id="KW-0627">Porphyrin biosynthesis</keyword>
<dbReference type="GO" id="GO:0006783">
    <property type="term" value="P:heme biosynthetic process"/>
    <property type="evidence" value="ECO:0007669"/>
    <property type="project" value="UniProtKB-KW"/>
</dbReference>
<dbReference type="Gene3D" id="3.20.20.70">
    <property type="entry name" value="Aldolase class I"/>
    <property type="match status" value="1"/>
</dbReference>
<protein>
    <recommendedName>
        <fullName evidence="3">porphobilinogen synthase</fullName>
        <ecNumber evidence="3">4.2.1.24</ecNumber>
    </recommendedName>
    <alternativeName>
        <fullName evidence="9">Porphobilinogen synthase</fullName>
    </alternativeName>
</protein>
<feature type="non-terminal residue" evidence="12">
    <location>
        <position position="1"/>
    </location>
</feature>
<keyword evidence="5" id="KW-0456">Lyase</keyword>
<dbReference type="Proteomes" id="UP000735302">
    <property type="component" value="Unassembled WGS sequence"/>
</dbReference>
<dbReference type="InterPro" id="IPR001731">
    <property type="entry name" value="ALAD"/>
</dbReference>
<evidence type="ECO:0000256" key="9">
    <source>
        <dbReference type="ARBA" id="ARBA00032837"/>
    </source>
</evidence>
<evidence type="ECO:0000256" key="6">
    <source>
        <dbReference type="ARBA" id="ARBA00023244"/>
    </source>
</evidence>
<evidence type="ECO:0000256" key="1">
    <source>
        <dbReference type="ARBA" id="ARBA00004694"/>
    </source>
</evidence>
<dbReference type="PANTHER" id="PTHR11458">
    <property type="entry name" value="DELTA-AMINOLEVULINIC ACID DEHYDRATASE"/>
    <property type="match status" value="1"/>
</dbReference>
<keyword evidence="13" id="KW-1185">Reference proteome</keyword>
<evidence type="ECO:0000256" key="10">
    <source>
        <dbReference type="ARBA" id="ARBA00047651"/>
    </source>
</evidence>
<dbReference type="GO" id="GO:0008270">
    <property type="term" value="F:zinc ion binding"/>
    <property type="evidence" value="ECO:0007669"/>
    <property type="project" value="TreeGrafter"/>
</dbReference>
<gene>
    <name evidence="12" type="ORF">PoB_007220600</name>
</gene>
<dbReference type="GO" id="GO:0005829">
    <property type="term" value="C:cytosol"/>
    <property type="evidence" value="ECO:0007669"/>
    <property type="project" value="TreeGrafter"/>
</dbReference>
<proteinExistence type="inferred from homology"/>
<evidence type="ECO:0000313" key="12">
    <source>
        <dbReference type="EMBL" id="GFO45701.1"/>
    </source>
</evidence>
<reference evidence="12 13" key="1">
    <citation type="journal article" date="2021" name="Elife">
        <title>Chloroplast acquisition without the gene transfer in kleptoplastic sea slugs, Plakobranchus ocellatus.</title>
        <authorList>
            <person name="Maeda T."/>
            <person name="Takahashi S."/>
            <person name="Yoshida T."/>
            <person name="Shimamura S."/>
            <person name="Takaki Y."/>
            <person name="Nagai Y."/>
            <person name="Toyoda A."/>
            <person name="Suzuki Y."/>
            <person name="Arimoto A."/>
            <person name="Ishii H."/>
            <person name="Satoh N."/>
            <person name="Nishiyama T."/>
            <person name="Hasebe M."/>
            <person name="Maruyama T."/>
            <person name="Minagawa J."/>
            <person name="Obokata J."/>
            <person name="Shigenobu S."/>
        </authorList>
    </citation>
    <scope>NUCLEOTIDE SEQUENCE [LARGE SCALE GENOMIC DNA]</scope>
</reference>
<comment type="similarity">
    <text evidence="2">Belongs to the ALAD family.</text>
</comment>
<feature type="region of interest" description="Disordered" evidence="11">
    <location>
        <begin position="134"/>
        <end position="175"/>
    </location>
</feature>
<dbReference type="EC" id="4.2.1.24" evidence="3"/>